<proteinExistence type="predicted"/>
<comment type="caution">
    <text evidence="1">The sequence shown here is derived from an EMBL/GenBank/DDBJ whole genome shotgun (WGS) entry which is preliminary data.</text>
</comment>
<evidence type="ECO:0000313" key="1">
    <source>
        <dbReference type="EMBL" id="RAK14258.1"/>
    </source>
</evidence>
<feature type="non-terminal residue" evidence="1">
    <location>
        <position position="1"/>
    </location>
</feature>
<dbReference type="EMBL" id="QLMH01000030">
    <property type="protein sequence ID" value="RAK14258.1"/>
    <property type="molecule type" value="Genomic_DNA"/>
</dbReference>
<dbReference type="Proteomes" id="UP000248555">
    <property type="component" value="Unassembled WGS sequence"/>
</dbReference>
<keyword evidence="2" id="KW-1185">Reference proteome</keyword>
<reference evidence="1 2" key="1">
    <citation type="submission" date="2018-06" db="EMBL/GenBank/DDBJ databases">
        <title>Genomic Encyclopedia of Type Strains, Phase III (KMG-III): the genomes of soil and plant-associated and newly described type strains.</title>
        <authorList>
            <person name="Whitman W."/>
        </authorList>
    </citation>
    <scope>NUCLEOTIDE SEQUENCE [LARGE SCALE GENOMIC DNA]</scope>
    <source>
        <strain evidence="1 2">CGMCC 1.8979</strain>
    </source>
</reference>
<accession>A0A327XZ54</accession>
<sequence length="44" mass="5102">DALLFCANDLPIMEKLGLQREEEYPSNHGYQQIVSEFKPETYLA</sequence>
<evidence type="ECO:0000313" key="2">
    <source>
        <dbReference type="Proteomes" id="UP000248555"/>
    </source>
</evidence>
<gene>
    <name evidence="1" type="ORF">B0I26_1301</name>
</gene>
<name>A0A327XZ54_9BACL</name>
<organism evidence="1 2">
    <name type="scientific">Paranoxybacillus vitaminiphilus</name>
    <dbReference type="NCBI Taxonomy" id="581036"/>
    <lineage>
        <taxon>Bacteria</taxon>
        <taxon>Bacillati</taxon>
        <taxon>Bacillota</taxon>
        <taxon>Bacilli</taxon>
        <taxon>Bacillales</taxon>
        <taxon>Anoxybacillaceae</taxon>
        <taxon>Paranoxybacillus</taxon>
    </lineage>
</organism>
<protein>
    <submittedName>
        <fullName evidence="1">Uncharacterized protein</fullName>
    </submittedName>
</protein>
<dbReference type="AlphaFoldDB" id="A0A327XZ54"/>